<dbReference type="Pfam" id="PF07610">
    <property type="entry name" value="DUF1573"/>
    <property type="match status" value="1"/>
</dbReference>
<gene>
    <name evidence="1" type="ORF">A2932_01775</name>
</gene>
<dbReference type="InterPro" id="IPR011467">
    <property type="entry name" value="DUF1573"/>
</dbReference>
<sequence length="171" mass="17966">MQKKTKKLMLWAVGIILMAGIITLVVVNSGGDGQTSSSQYSASALSAVEKKFDFNTISMGNGKVSHQFEVKNDGAEKVVIEKVYTSCMCTAAYIISSDGSKYGEFSMPGHSGPSGTNIEVGPGESATVEAIFDPAAHGPSGVGLAQRSIYIETNSASSPKLEFSFQALVTR</sequence>
<accession>A0A1G2HDZ2</accession>
<dbReference type="STRING" id="1802163.A2932_01775"/>
<organism evidence="1 2">
    <name type="scientific">Candidatus Spechtbacteria bacterium RIFCSPLOWO2_01_FULL_46_10</name>
    <dbReference type="NCBI Taxonomy" id="1802163"/>
    <lineage>
        <taxon>Bacteria</taxon>
        <taxon>Candidatus Spechtiibacteriota</taxon>
    </lineage>
</organism>
<dbReference type="InterPro" id="IPR013783">
    <property type="entry name" value="Ig-like_fold"/>
</dbReference>
<protein>
    <recommendedName>
        <fullName evidence="3">DUF1573 domain-containing protein</fullName>
    </recommendedName>
</protein>
<dbReference type="EMBL" id="MHOI01000039">
    <property type="protein sequence ID" value="OGZ60703.1"/>
    <property type="molecule type" value="Genomic_DNA"/>
</dbReference>
<name>A0A1G2HDZ2_9BACT</name>
<reference evidence="1 2" key="1">
    <citation type="journal article" date="2016" name="Nat. Commun.">
        <title>Thousands of microbial genomes shed light on interconnected biogeochemical processes in an aquifer system.</title>
        <authorList>
            <person name="Anantharaman K."/>
            <person name="Brown C.T."/>
            <person name="Hug L.A."/>
            <person name="Sharon I."/>
            <person name="Castelle C.J."/>
            <person name="Probst A.J."/>
            <person name="Thomas B.C."/>
            <person name="Singh A."/>
            <person name="Wilkins M.J."/>
            <person name="Karaoz U."/>
            <person name="Brodie E.L."/>
            <person name="Williams K.H."/>
            <person name="Hubbard S.S."/>
            <person name="Banfield J.F."/>
        </authorList>
    </citation>
    <scope>NUCLEOTIDE SEQUENCE [LARGE SCALE GENOMIC DNA]</scope>
</reference>
<dbReference type="AlphaFoldDB" id="A0A1G2HDZ2"/>
<proteinExistence type="predicted"/>
<comment type="caution">
    <text evidence="1">The sequence shown here is derived from an EMBL/GenBank/DDBJ whole genome shotgun (WGS) entry which is preliminary data.</text>
</comment>
<evidence type="ECO:0000313" key="1">
    <source>
        <dbReference type="EMBL" id="OGZ60703.1"/>
    </source>
</evidence>
<evidence type="ECO:0008006" key="3">
    <source>
        <dbReference type="Google" id="ProtNLM"/>
    </source>
</evidence>
<evidence type="ECO:0000313" key="2">
    <source>
        <dbReference type="Proteomes" id="UP000179153"/>
    </source>
</evidence>
<dbReference type="Proteomes" id="UP000179153">
    <property type="component" value="Unassembled WGS sequence"/>
</dbReference>
<dbReference type="Gene3D" id="2.60.40.10">
    <property type="entry name" value="Immunoglobulins"/>
    <property type="match status" value="1"/>
</dbReference>